<keyword evidence="6 13" id="KW-0812">Transmembrane</keyword>
<dbReference type="InterPro" id="IPR006875">
    <property type="entry name" value="Sarcoglycan"/>
</dbReference>
<dbReference type="RefSeq" id="XP_006814381.1">
    <property type="nucleotide sequence ID" value="XM_006814318.1"/>
</dbReference>
<dbReference type="GeneID" id="100375957"/>
<evidence type="ECO:0000256" key="8">
    <source>
        <dbReference type="ARBA" id="ARBA00022989"/>
    </source>
</evidence>
<keyword evidence="14" id="KW-1185">Reference proteome</keyword>
<evidence type="ECO:0000256" key="5">
    <source>
        <dbReference type="ARBA" id="ARBA00022490"/>
    </source>
</evidence>
<dbReference type="PANTHER" id="PTHR12939">
    <property type="entry name" value="SARCOGLYCAN"/>
    <property type="match status" value="1"/>
</dbReference>
<proteinExistence type="inferred from homology"/>
<evidence type="ECO:0000256" key="9">
    <source>
        <dbReference type="ARBA" id="ARBA00023136"/>
    </source>
</evidence>
<keyword evidence="5" id="KW-0963">Cytoplasm</keyword>
<evidence type="ECO:0000256" key="2">
    <source>
        <dbReference type="ARBA" id="ARBA00004274"/>
    </source>
</evidence>
<evidence type="ECO:0000256" key="7">
    <source>
        <dbReference type="ARBA" id="ARBA00022968"/>
    </source>
</evidence>
<dbReference type="PANTHER" id="PTHR12939:SF10">
    <property type="entry name" value="EG:4F1.1 PROTEIN"/>
    <property type="match status" value="1"/>
</dbReference>
<evidence type="ECO:0000256" key="11">
    <source>
        <dbReference type="ARBA" id="ARBA00023180"/>
    </source>
</evidence>
<evidence type="ECO:0000256" key="1">
    <source>
        <dbReference type="ARBA" id="ARBA00004245"/>
    </source>
</evidence>
<reference evidence="15" key="1">
    <citation type="submission" date="2025-08" db="UniProtKB">
        <authorList>
            <consortium name="RefSeq"/>
        </authorList>
    </citation>
    <scope>IDENTIFICATION</scope>
    <source>
        <tissue evidence="15">Testes</tissue>
    </source>
</reference>
<evidence type="ECO:0000256" key="3">
    <source>
        <dbReference type="ARBA" id="ARBA00007574"/>
    </source>
</evidence>
<name>A0ABM0M2Z0_SACKO</name>
<keyword evidence="9 13" id="KW-0472">Membrane</keyword>
<dbReference type="Proteomes" id="UP000694865">
    <property type="component" value="Unplaced"/>
</dbReference>
<accession>A0ABM0M2Z0</accession>
<evidence type="ECO:0000256" key="4">
    <source>
        <dbReference type="ARBA" id="ARBA00022475"/>
    </source>
</evidence>
<keyword evidence="8 13" id="KW-1133">Transmembrane helix</keyword>
<keyword evidence="11" id="KW-0325">Glycoprotein</keyword>
<evidence type="ECO:0000256" key="6">
    <source>
        <dbReference type="ARBA" id="ARBA00022692"/>
    </source>
</evidence>
<feature type="transmembrane region" description="Helical" evidence="13">
    <location>
        <begin position="37"/>
        <end position="60"/>
    </location>
</feature>
<gene>
    <name evidence="15" type="primary">LOC100375957</name>
</gene>
<evidence type="ECO:0000256" key="10">
    <source>
        <dbReference type="ARBA" id="ARBA00023157"/>
    </source>
</evidence>
<keyword evidence="12" id="KW-0206">Cytoskeleton</keyword>
<comment type="subcellular location">
    <subcellularLocation>
        <location evidence="2">Cell membrane</location>
        <location evidence="2">Sarcolemma</location>
        <topology evidence="2">Single-pass type II membrane protein</topology>
    </subcellularLocation>
    <subcellularLocation>
        <location evidence="1">Cytoplasm</location>
        <location evidence="1">Cytoskeleton</location>
    </subcellularLocation>
</comment>
<dbReference type="Pfam" id="PF04790">
    <property type="entry name" value="Sarcoglycan_1"/>
    <property type="match status" value="2"/>
</dbReference>
<organism evidence="14 15">
    <name type="scientific">Saccoglossus kowalevskii</name>
    <name type="common">Acorn worm</name>
    <dbReference type="NCBI Taxonomy" id="10224"/>
    <lineage>
        <taxon>Eukaryota</taxon>
        <taxon>Metazoa</taxon>
        <taxon>Hemichordata</taxon>
        <taxon>Enteropneusta</taxon>
        <taxon>Harrimaniidae</taxon>
        <taxon>Saccoglossus</taxon>
    </lineage>
</organism>
<protein>
    <submittedName>
        <fullName evidence="15">Zeta-sarcoglycan-like</fullName>
    </submittedName>
</protein>
<dbReference type="InterPro" id="IPR039972">
    <property type="entry name" value="Sarcoglycan_gamma/delta/zeta"/>
</dbReference>
<comment type="similarity">
    <text evidence="3">Belongs to the sarcoglycan beta/delta/gamma/zeta family.</text>
</comment>
<sequence>MGGRGRASGSSYTPVTPNNREATVIYKIGIYGWRKRCLYLLVLLLMVTIIVNLALTIWILKVMDFSIDGMGKLRITDKGLRLEGESEFLRPLSAAEIISRKDQPLTLESARNVTLNARNGDGDVLGRLVVDFKKYNIFTGAEGAVFEGAIQTPHIRAEAREELRLESTTRSLYMQAPEGIELDAEGGDFTATCRTDLRLQSKQGSIVLDTKNIEFKSLQKSSAGSTGGTYYPDVYELCTCLSGKLFIADAESGCRVSEDICN</sequence>
<evidence type="ECO:0000313" key="15">
    <source>
        <dbReference type="RefSeq" id="XP_006814381.1"/>
    </source>
</evidence>
<evidence type="ECO:0000256" key="13">
    <source>
        <dbReference type="SAM" id="Phobius"/>
    </source>
</evidence>
<evidence type="ECO:0000256" key="12">
    <source>
        <dbReference type="ARBA" id="ARBA00023212"/>
    </source>
</evidence>
<keyword evidence="4" id="KW-1003">Cell membrane</keyword>
<keyword evidence="10" id="KW-1015">Disulfide bond</keyword>
<evidence type="ECO:0000313" key="14">
    <source>
        <dbReference type="Proteomes" id="UP000694865"/>
    </source>
</evidence>
<keyword evidence="7" id="KW-0735">Signal-anchor</keyword>